<feature type="domain" description="Multidrug resistance protein MdtA-like barrel-sandwich hybrid" evidence="8">
    <location>
        <begin position="59"/>
        <end position="200"/>
    </location>
</feature>
<dbReference type="Gene3D" id="1.10.287.470">
    <property type="entry name" value="Helix hairpin bin"/>
    <property type="match status" value="1"/>
</dbReference>
<reference evidence="11" key="1">
    <citation type="submission" date="2016-07" db="EMBL/GenBank/DDBJ databases">
        <title>Microvirga ossetica sp. nov. a new species of rhizobia isolated from root nodules of the legume species Vicia alpestris Steven originated from North Ossetia region in the Caucasus.</title>
        <authorList>
            <person name="Safronova V.I."/>
            <person name="Kuznetsova I.G."/>
            <person name="Sazanova A.L."/>
            <person name="Belimov A."/>
            <person name="Andronov E."/>
            <person name="Osledkin Y.S."/>
            <person name="Onishchuk O.P."/>
            <person name="Kurchak O.N."/>
            <person name="Shaposhnikov A.I."/>
            <person name="Willems A."/>
            <person name="Tikhonovich I.A."/>
        </authorList>
    </citation>
    <scope>NUCLEOTIDE SEQUENCE [LARGE SCALE GENOMIC DNA]</scope>
    <source>
        <strain evidence="11">V5/3M</strain>
    </source>
</reference>
<dbReference type="GO" id="GO:0015562">
    <property type="term" value="F:efflux transmembrane transporter activity"/>
    <property type="evidence" value="ECO:0007669"/>
    <property type="project" value="TreeGrafter"/>
</dbReference>
<keyword evidence="3" id="KW-0813">Transport</keyword>
<sequence>MLGVATAAIELCAIWLHAEPATSASAQHAVPAIPVQATVVSSQPVDLSLTALGTVQAWNTATVTPQVSGQLTELPFQEGSLVHAGDILVRIDPRPFQAALDQAQAKKAQDAANLAAAQKNLSRDQVLLTKGGFATQQTVDNEQAQVEADKAMIAGDQAAIETSQLNLDFATIKAPFTGIIGLSNIDIGNVVSQSTSIVTITQIEPIAVEFTLPQADLSDVQAAFAQERPAVLVSDQNGKTLRARGSLDVINNEVDSASGTIKLKARFDNKDHKLWPGAFVQVRIVTGTVPDAIAVPSQAVQRGPNGSYVWLVSPDHTVRPQTVALGQIQDERTVITSGLSAGDRIVVAGQYRLTPGARVSETDSAQVAQAHDGQP</sequence>
<gene>
    <name evidence="11" type="ORF">BB934_01895</name>
</gene>
<name>A0A1B2ENG3_9HYPH</name>
<keyword evidence="6" id="KW-0472">Membrane</keyword>
<dbReference type="InterPro" id="IPR058624">
    <property type="entry name" value="MdtA-like_HH"/>
</dbReference>
<dbReference type="SUPFAM" id="SSF111369">
    <property type="entry name" value="HlyD-like secretion proteins"/>
    <property type="match status" value="1"/>
</dbReference>
<comment type="subcellular location">
    <subcellularLocation>
        <location evidence="1">Cell membrane</location>
    </subcellularLocation>
</comment>
<dbReference type="Pfam" id="PF25876">
    <property type="entry name" value="HH_MFP_RND"/>
    <property type="match status" value="1"/>
</dbReference>
<comment type="similarity">
    <text evidence="2">Belongs to the membrane fusion protein (MFP) (TC 8.A.1) family.</text>
</comment>
<feature type="domain" description="Multidrug resistance protein MdtA-like beta-barrel" evidence="9">
    <location>
        <begin position="205"/>
        <end position="287"/>
    </location>
</feature>
<dbReference type="Pfam" id="PF25967">
    <property type="entry name" value="RND-MFP_C"/>
    <property type="match status" value="1"/>
</dbReference>
<evidence type="ECO:0000259" key="9">
    <source>
        <dbReference type="Pfam" id="PF25944"/>
    </source>
</evidence>
<feature type="domain" description="Multidrug resistance protein MdtA-like C-terminal permuted SH3" evidence="10">
    <location>
        <begin position="291"/>
        <end position="349"/>
    </location>
</feature>
<evidence type="ECO:0000256" key="5">
    <source>
        <dbReference type="ARBA" id="ARBA00022519"/>
    </source>
</evidence>
<dbReference type="InterPro" id="IPR058625">
    <property type="entry name" value="MdtA-like_BSH"/>
</dbReference>
<keyword evidence="5" id="KW-0997">Cell inner membrane</keyword>
<evidence type="ECO:0000256" key="2">
    <source>
        <dbReference type="ARBA" id="ARBA00009477"/>
    </source>
</evidence>
<dbReference type="PANTHER" id="PTHR30469">
    <property type="entry name" value="MULTIDRUG RESISTANCE PROTEIN MDTA"/>
    <property type="match status" value="1"/>
</dbReference>
<dbReference type="Gene3D" id="2.40.420.20">
    <property type="match status" value="1"/>
</dbReference>
<feature type="domain" description="Multidrug resistance protein MdtA-like alpha-helical hairpin" evidence="7">
    <location>
        <begin position="100"/>
        <end position="169"/>
    </location>
</feature>
<dbReference type="GO" id="GO:0030313">
    <property type="term" value="C:cell envelope"/>
    <property type="evidence" value="ECO:0007669"/>
    <property type="project" value="UniProtKB-SubCell"/>
</dbReference>
<dbReference type="Pfam" id="PF25944">
    <property type="entry name" value="Beta-barrel_RND"/>
    <property type="match status" value="1"/>
</dbReference>
<proteinExistence type="inferred from homology"/>
<evidence type="ECO:0008006" key="12">
    <source>
        <dbReference type="Google" id="ProtNLM"/>
    </source>
</evidence>
<evidence type="ECO:0000256" key="6">
    <source>
        <dbReference type="ARBA" id="ARBA00023136"/>
    </source>
</evidence>
<dbReference type="GO" id="GO:1990281">
    <property type="term" value="C:efflux pump complex"/>
    <property type="evidence" value="ECO:0007669"/>
    <property type="project" value="TreeGrafter"/>
</dbReference>
<evidence type="ECO:0000313" key="11">
    <source>
        <dbReference type="EMBL" id="ANY81535.1"/>
    </source>
</evidence>
<dbReference type="InterPro" id="IPR006143">
    <property type="entry name" value="RND_pump_MFP"/>
</dbReference>
<dbReference type="PANTHER" id="PTHR30469:SF36">
    <property type="entry name" value="BLL3903 PROTEIN"/>
    <property type="match status" value="1"/>
</dbReference>
<dbReference type="EMBL" id="CP016616">
    <property type="protein sequence ID" value="ANY81535.1"/>
    <property type="molecule type" value="Genomic_DNA"/>
</dbReference>
<keyword evidence="4" id="KW-1003">Cell membrane</keyword>
<evidence type="ECO:0000256" key="4">
    <source>
        <dbReference type="ARBA" id="ARBA00022475"/>
    </source>
</evidence>
<accession>A0A1B2ENG3</accession>
<organism evidence="11">
    <name type="scientific">Microvirga ossetica</name>
    <dbReference type="NCBI Taxonomy" id="1882682"/>
    <lineage>
        <taxon>Bacteria</taxon>
        <taxon>Pseudomonadati</taxon>
        <taxon>Pseudomonadota</taxon>
        <taxon>Alphaproteobacteria</taxon>
        <taxon>Hyphomicrobiales</taxon>
        <taxon>Methylobacteriaceae</taxon>
        <taxon>Microvirga</taxon>
    </lineage>
</organism>
<dbReference type="KEGG" id="moc:BB934_01895"/>
<dbReference type="InterPro" id="IPR058627">
    <property type="entry name" value="MdtA-like_C"/>
</dbReference>
<protein>
    <recommendedName>
        <fullName evidence="12">RND efflux pump membrane fusion protein barrel-sandwich domain-containing protein</fullName>
    </recommendedName>
</protein>
<dbReference type="FunFam" id="2.40.420.20:FF:000001">
    <property type="entry name" value="Efflux RND transporter periplasmic adaptor subunit"/>
    <property type="match status" value="1"/>
</dbReference>
<evidence type="ECO:0000256" key="3">
    <source>
        <dbReference type="ARBA" id="ARBA00022448"/>
    </source>
</evidence>
<dbReference type="InterPro" id="IPR058626">
    <property type="entry name" value="MdtA-like_b-barrel"/>
</dbReference>
<evidence type="ECO:0000259" key="10">
    <source>
        <dbReference type="Pfam" id="PF25967"/>
    </source>
</evidence>
<dbReference type="Gene3D" id="2.40.30.170">
    <property type="match status" value="1"/>
</dbReference>
<dbReference type="AlphaFoldDB" id="A0A1B2ENG3"/>
<evidence type="ECO:0000256" key="1">
    <source>
        <dbReference type="ARBA" id="ARBA00004236"/>
    </source>
</evidence>
<evidence type="ECO:0000259" key="8">
    <source>
        <dbReference type="Pfam" id="PF25917"/>
    </source>
</evidence>
<evidence type="ECO:0000259" key="7">
    <source>
        <dbReference type="Pfam" id="PF25876"/>
    </source>
</evidence>
<dbReference type="Pfam" id="PF25917">
    <property type="entry name" value="BSH_RND"/>
    <property type="match status" value="1"/>
</dbReference>
<dbReference type="NCBIfam" id="TIGR01730">
    <property type="entry name" value="RND_mfp"/>
    <property type="match status" value="1"/>
</dbReference>
<dbReference type="Gene3D" id="2.40.50.100">
    <property type="match status" value="1"/>
</dbReference>